<dbReference type="STRING" id="92947.BVG79_00260"/>
<comment type="function">
    <text evidence="6">Catalyzes the 2'-O-methylation of the ribose of cytidine 1402 (C1402) in 16S rRNA.</text>
</comment>
<name>A0A1W6NWY3_9RHOB</name>
<dbReference type="Gene3D" id="3.40.1010.10">
    <property type="entry name" value="Cobalt-precorrin-4 Transmethylase, Domain 1"/>
    <property type="match status" value="1"/>
</dbReference>
<comment type="catalytic activity">
    <reaction evidence="6">
        <text>cytidine(1402) in 16S rRNA + S-adenosyl-L-methionine = 2'-O-methylcytidine(1402) in 16S rRNA + S-adenosyl-L-homocysteine + H(+)</text>
        <dbReference type="Rhea" id="RHEA:42924"/>
        <dbReference type="Rhea" id="RHEA-COMP:10285"/>
        <dbReference type="Rhea" id="RHEA-COMP:10286"/>
        <dbReference type="ChEBI" id="CHEBI:15378"/>
        <dbReference type="ChEBI" id="CHEBI:57856"/>
        <dbReference type="ChEBI" id="CHEBI:59789"/>
        <dbReference type="ChEBI" id="CHEBI:74495"/>
        <dbReference type="ChEBI" id="CHEBI:82748"/>
        <dbReference type="EC" id="2.1.1.198"/>
    </reaction>
</comment>
<evidence type="ECO:0000256" key="3">
    <source>
        <dbReference type="ARBA" id="ARBA00022603"/>
    </source>
</evidence>
<proteinExistence type="inferred from homology"/>
<accession>A0A1W6NWY3</accession>
<sequence length="286" mass="30282">MAGSLPLTAGLYLVATPIGSARDITLRALDVLRMADVIAAEDTRTARKLMEIHGVPLNGRRLVAFHDHSGDGTVAHLVAQVQDGKSVAYVSEAGTPLVADPGYELSQGMIAAGLPVTAAPGASAVLTALTIGGLPTDRFLFNGFLPSAHAARQTELAGLRDVPATLVFYESPKRLADCLVDMMAVFGPNRRAAICRELTKKFEEVRRGSLSELAAYYGENDVRGEVVVLVDRAGAQETGVADVEGALREAMQTMRIKDAATLVAGALNLPRREVYQIALSMAQADD</sequence>
<dbReference type="OrthoDB" id="9809084at2"/>
<evidence type="ECO:0000259" key="7">
    <source>
        <dbReference type="Pfam" id="PF00590"/>
    </source>
</evidence>
<evidence type="ECO:0000313" key="10">
    <source>
        <dbReference type="Proteomes" id="UP000242447"/>
    </source>
</evidence>
<dbReference type="CDD" id="cd11648">
    <property type="entry name" value="RsmI"/>
    <property type="match status" value="1"/>
</dbReference>
<dbReference type="GO" id="GO:0005737">
    <property type="term" value="C:cytoplasm"/>
    <property type="evidence" value="ECO:0007669"/>
    <property type="project" value="UniProtKB-SubCell"/>
</dbReference>
<gene>
    <name evidence="6 9" type="primary">rsmI</name>
    <name evidence="9" type="ORF">BVG79_00260</name>
</gene>
<dbReference type="InterPro" id="IPR008189">
    <property type="entry name" value="rRNA_ssu_MeTfrase_I"/>
</dbReference>
<dbReference type="InterPro" id="IPR035996">
    <property type="entry name" value="4pyrrol_Methylase_sf"/>
</dbReference>
<comment type="subcellular location">
    <subcellularLocation>
        <location evidence="6">Cytoplasm</location>
    </subcellularLocation>
</comment>
<dbReference type="InterPro" id="IPR014776">
    <property type="entry name" value="4pyrrole_Mease_sub2"/>
</dbReference>
<dbReference type="Pfam" id="PF00590">
    <property type="entry name" value="TP_methylase"/>
    <property type="match status" value="1"/>
</dbReference>
<dbReference type="RefSeq" id="WP_085785315.1">
    <property type="nucleotide sequence ID" value="NZ_CP019937.1"/>
</dbReference>
<organism evidence="9 10">
    <name type="scientific">Ketogulonicigenium robustum</name>
    <dbReference type="NCBI Taxonomy" id="92947"/>
    <lineage>
        <taxon>Bacteria</taxon>
        <taxon>Pseudomonadati</taxon>
        <taxon>Pseudomonadota</taxon>
        <taxon>Alphaproteobacteria</taxon>
        <taxon>Rhodobacterales</taxon>
        <taxon>Roseobacteraceae</taxon>
        <taxon>Ketogulonicigenium</taxon>
    </lineage>
</organism>
<evidence type="ECO:0000256" key="2">
    <source>
        <dbReference type="ARBA" id="ARBA00022552"/>
    </source>
</evidence>
<keyword evidence="4 6" id="KW-0808">Transferase</keyword>
<evidence type="ECO:0000256" key="6">
    <source>
        <dbReference type="HAMAP-Rule" id="MF_01877"/>
    </source>
</evidence>
<dbReference type="FunFam" id="3.30.950.10:FF:000002">
    <property type="entry name" value="Ribosomal RNA small subunit methyltransferase I"/>
    <property type="match status" value="1"/>
</dbReference>
<keyword evidence="2 6" id="KW-0698">rRNA processing</keyword>
<dbReference type="NCBIfam" id="TIGR00096">
    <property type="entry name" value="16S rRNA (cytidine(1402)-2'-O)-methyltransferase"/>
    <property type="match status" value="1"/>
</dbReference>
<dbReference type="PANTHER" id="PTHR46111:SF1">
    <property type="entry name" value="RIBOSOMAL RNA SMALL SUBUNIT METHYLTRANSFERASE I"/>
    <property type="match status" value="1"/>
</dbReference>
<reference evidence="9 10" key="1">
    <citation type="submission" date="2017-02" db="EMBL/GenBank/DDBJ databases">
        <title>Ketogulonicigenium robustum SPU B003 Genome sequencing and assembly.</title>
        <authorList>
            <person name="Li Y."/>
            <person name="Liu L."/>
            <person name="Wang C."/>
            <person name="Zhang M."/>
            <person name="Zhang T."/>
            <person name="Zhang Y."/>
        </authorList>
    </citation>
    <scope>NUCLEOTIDE SEQUENCE [LARGE SCALE GENOMIC DNA]</scope>
    <source>
        <strain evidence="9 10">SPU_B003</strain>
    </source>
</reference>
<dbReference type="InterPro" id="IPR053910">
    <property type="entry name" value="RsmI_HTH"/>
</dbReference>
<dbReference type="PANTHER" id="PTHR46111">
    <property type="entry name" value="RIBOSOMAL RNA SMALL SUBUNIT METHYLTRANSFERASE I"/>
    <property type="match status" value="1"/>
</dbReference>
<dbReference type="InterPro" id="IPR014777">
    <property type="entry name" value="4pyrrole_Mease_sub1"/>
</dbReference>
<feature type="domain" description="RsmI HTH" evidence="8">
    <location>
        <begin position="239"/>
        <end position="281"/>
    </location>
</feature>
<dbReference type="InterPro" id="IPR000878">
    <property type="entry name" value="4pyrrol_Mease"/>
</dbReference>
<evidence type="ECO:0000259" key="8">
    <source>
        <dbReference type="Pfam" id="PF23016"/>
    </source>
</evidence>
<dbReference type="HAMAP" id="MF_01877">
    <property type="entry name" value="16SrRNA_methyltr_I"/>
    <property type="match status" value="1"/>
</dbReference>
<dbReference type="SUPFAM" id="SSF53790">
    <property type="entry name" value="Tetrapyrrole methylase"/>
    <property type="match status" value="1"/>
</dbReference>
<keyword evidence="3 6" id="KW-0489">Methyltransferase</keyword>
<keyword evidence="1 6" id="KW-0963">Cytoplasm</keyword>
<dbReference type="GO" id="GO:0070677">
    <property type="term" value="F:rRNA (cytosine-2'-O-)-methyltransferase activity"/>
    <property type="evidence" value="ECO:0007669"/>
    <property type="project" value="UniProtKB-UniRule"/>
</dbReference>
<evidence type="ECO:0000256" key="5">
    <source>
        <dbReference type="ARBA" id="ARBA00022691"/>
    </source>
</evidence>
<dbReference type="EC" id="2.1.1.198" evidence="6"/>
<keyword evidence="10" id="KW-1185">Reference proteome</keyword>
<feature type="domain" description="Tetrapyrrole methylase" evidence="7">
    <location>
        <begin position="11"/>
        <end position="214"/>
    </location>
</feature>
<dbReference type="Proteomes" id="UP000242447">
    <property type="component" value="Chromosome"/>
</dbReference>
<evidence type="ECO:0000256" key="1">
    <source>
        <dbReference type="ARBA" id="ARBA00022490"/>
    </source>
</evidence>
<evidence type="ECO:0000256" key="4">
    <source>
        <dbReference type="ARBA" id="ARBA00022679"/>
    </source>
</evidence>
<dbReference type="EMBL" id="CP019937">
    <property type="protein sequence ID" value="ARO13620.1"/>
    <property type="molecule type" value="Genomic_DNA"/>
</dbReference>
<keyword evidence="5 6" id="KW-0949">S-adenosyl-L-methionine</keyword>
<dbReference type="Gene3D" id="3.30.950.10">
    <property type="entry name" value="Methyltransferase, Cobalt-precorrin-4 Transmethylase, Domain 2"/>
    <property type="match status" value="1"/>
</dbReference>
<dbReference type="PIRSF" id="PIRSF005917">
    <property type="entry name" value="MTase_YraL"/>
    <property type="match status" value="1"/>
</dbReference>
<dbReference type="Pfam" id="PF23016">
    <property type="entry name" value="RsmI_C"/>
    <property type="match status" value="1"/>
</dbReference>
<comment type="similarity">
    <text evidence="6">Belongs to the methyltransferase superfamily. RsmI family.</text>
</comment>
<evidence type="ECO:0000313" key="9">
    <source>
        <dbReference type="EMBL" id="ARO13620.1"/>
    </source>
</evidence>
<dbReference type="KEGG" id="kro:BVG79_00260"/>
<protein>
    <recommendedName>
        <fullName evidence="6">Ribosomal RNA small subunit methyltransferase I</fullName>
        <ecNumber evidence="6">2.1.1.198</ecNumber>
    </recommendedName>
    <alternativeName>
        <fullName evidence="6">16S rRNA 2'-O-ribose C1402 methyltransferase</fullName>
    </alternativeName>
    <alternativeName>
        <fullName evidence="6">rRNA (cytidine-2'-O-)-methyltransferase RsmI</fullName>
    </alternativeName>
</protein>
<dbReference type="AlphaFoldDB" id="A0A1W6NWY3"/>